<comment type="caution">
    <text evidence="10">The sequence shown here is derived from an EMBL/GenBank/DDBJ whole genome shotgun (WGS) entry which is preliminary data.</text>
</comment>
<dbReference type="Proteomes" id="UP000824175">
    <property type="component" value="Unassembled WGS sequence"/>
</dbReference>
<comment type="subcellular location">
    <subcellularLocation>
        <location evidence="1 8">Cell membrane</location>
        <topology evidence="1 8">Multi-pass membrane protein</topology>
    </subcellularLocation>
</comment>
<dbReference type="NCBIfam" id="TIGR01726">
    <property type="entry name" value="HEQRo_perm_3TM"/>
    <property type="match status" value="1"/>
</dbReference>
<keyword evidence="5" id="KW-0029">Amino-acid transport</keyword>
<dbReference type="PANTHER" id="PTHR30614:SF0">
    <property type="entry name" value="L-CYSTINE TRANSPORT SYSTEM PERMEASE PROTEIN TCYL"/>
    <property type="match status" value="1"/>
</dbReference>
<comment type="similarity">
    <text evidence="8">Belongs to the binding-protein-dependent transport system permease family.</text>
</comment>
<dbReference type="GO" id="GO:0022857">
    <property type="term" value="F:transmembrane transporter activity"/>
    <property type="evidence" value="ECO:0007669"/>
    <property type="project" value="InterPro"/>
</dbReference>
<dbReference type="AlphaFoldDB" id="A0A9D1HNB1"/>
<evidence type="ECO:0000256" key="4">
    <source>
        <dbReference type="ARBA" id="ARBA00022692"/>
    </source>
</evidence>
<feature type="domain" description="ABC transmembrane type-1" evidence="9">
    <location>
        <begin position="15"/>
        <end position="195"/>
    </location>
</feature>
<keyword evidence="4 8" id="KW-0812">Transmembrane</keyword>
<keyword evidence="2 8" id="KW-0813">Transport</keyword>
<keyword evidence="6 8" id="KW-1133">Transmembrane helix</keyword>
<evidence type="ECO:0000256" key="3">
    <source>
        <dbReference type="ARBA" id="ARBA00022475"/>
    </source>
</evidence>
<evidence type="ECO:0000313" key="11">
    <source>
        <dbReference type="Proteomes" id="UP000824175"/>
    </source>
</evidence>
<dbReference type="Gene3D" id="1.10.3720.10">
    <property type="entry name" value="MetI-like"/>
    <property type="match status" value="1"/>
</dbReference>
<dbReference type="Pfam" id="PF00528">
    <property type="entry name" value="BPD_transp_1"/>
    <property type="match status" value="1"/>
</dbReference>
<dbReference type="PROSITE" id="PS50928">
    <property type="entry name" value="ABC_TM1"/>
    <property type="match status" value="1"/>
</dbReference>
<evidence type="ECO:0000256" key="1">
    <source>
        <dbReference type="ARBA" id="ARBA00004651"/>
    </source>
</evidence>
<name>A0A9D1HNB1_9FIRM</name>
<dbReference type="InterPro" id="IPR010065">
    <property type="entry name" value="AA_ABC_transptr_permease_3TM"/>
</dbReference>
<dbReference type="EMBL" id="DVMJ01000054">
    <property type="protein sequence ID" value="HIU13695.1"/>
    <property type="molecule type" value="Genomic_DNA"/>
</dbReference>
<gene>
    <name evidence="10" type="ORF">IAD15_06455</name>
</gene>
<evidence type="ECO:0000256" key="5">
    <source>
        <dbReference type="ARBA" id="ARBA00022970"/>
    </source>
</evidence>
<dbReference type="InterPro" id="IPR000515">
    <property type="entry name" value="MetI-like"/>
</dbReference>
<protein>
    <submittedName>
        <fullName evidence="10">Amino acid ABC transporter permease</fullName>
    </submittedName>
</protein>
<evidence type="ECO:0000256" key="8">
    <source>
        <dbReference type="RuleBase" id="RU363032"/>
    </source>
</evidence>
<dbReference type="InterPro" id="IPR043429">
    <property type="entry name" value="ArtM/GltK/GlnP/TcyL/YhdX-like"/>
</dbReference>
<keyword evidence="7 8" id="KW-0472">Membrane</keyword>
<dbReference type="GO" id="GO:0043190">
    <property type="term" value="C:ATP-binding cassette (ABC) transporter complex"/>
    <property type="evidence" value="ECO:0007669"/>
    <property type="project" value="InterPro"/>
</dbReference>
<accession>A0A9D1HNB1</accession>
<evidence type="ECO:0000256" key="2">
    <source>
        <dbReference type="ARBA" id="ARBA00022448"/>
    </source>
</evidence>
<reference evidence="10" key="2">
    <citation type="journal article" date="2021" name="PeerJ">
        <title>Extensive microbial diversity within the chicken gut microbiome revealed by metagenomics and culture.</title>
        <authorList>
            <person name="Gilroy R."/>
            <person name="Ravi A."/>
            <person name="Getino M."/>
            <person name="Pursley I."/>
            <person name="Horton D.L."/>
            <person name="Alikhan N.F."/>
            <person name="Baker D."/>
            <person name="Gharbi K."/>
            <person name="Hall N."/>
            <person name="Watson M."/>
            <person name="Adriaenssens E.M."/>
            <person name="Foster-Nyarko E."/>
            <person name="Jarju S."/>
            <person name="Secka A."/>
            <person name="Antonio M."/>
            <person name="Oren A."/>
            <person name="Chaudhuri R.R."/>
            <person name="La Ragione R."/>
            <person name="Hildebrand F."/>
            <person name="Pallen M.J."/>
        </authorList>
    </citation>
    <scope>NUCLEOTIDE SEQUENCE</scope>
    <source>
        <strain evidence="10">CHK195-11698</strain>
    </source>
</reference>
<dbReference type="PANTHER" id="PTHR30614">
    <property type="entry name" value="MEMBRANE COMPONENT OF AMINO ACID ABC TRANSPORTER"/>
    <property type="match status" value="1"/>
</dbReference>
<reference evidence="10" key="1">
    <citation type="submission" date="2020-10" db="EMBL/GenBank/DDBJ databases">
        <authorList>
            <person name="Gilroy R."/>
        </authorList>
    </citation>
    <scope>NUCLEOTIDE SEQUENCE</scope>
    <source>
        <strain evidence="10">CHK195-11698</strain>
    </source>
</reference>
<feature type="transmembrane region" description="Helical" evidence="8">
    <location>
        <begin position="175"/>
        <end position="194"/>
    </location>
</feature>
<sequence length="213" mass="24035">MELFWTLLPSFIAGLKVTLGYWAITLVASFILCLPAVYLCLHGVKPIQYLMRAYIYVMRGTPLMLQLMFFYFGLPYMGIVLDRVQAAFLAFILNYTAYFTEILRGGIQSIDVGQGEAAQLLGFSRTYTFIHILLPQALRNSIPSFINETLTLLKDTCLVSVLGTDELLRYARIGAGTYATGVPFVYVGIIYLLLNLPMVKGLNWVEKKLNAYR</sequence>
<evidence type="ECO:0000256" key="7">
    <source>
        <dbReference type="ARBA" id="ARBA00023136"/>
    </source>
</evidence>
<proteinExistence type="inferred from homology"/>
<evidence type="ECO:0000313" key="10">
    <source>
        <dbReference type="EMBL" id="HIU13695.1"/>
    </source>
</evidence>
<dbReference type="GO" id="GO:0006865">
    <property type="term" value="P:amino acid transport"/>
    <property type="evidence" value="ECO:0007669"/>
    <property type="project" value="UniProtKB-KW"/>
</dbReference>
<evidence type="ECO:0000256" key="6">
    <source>
        <dbReference type="ARBA" id="ARBA00022989"/>
    </source>
</evidence>
<feature type="transmembrane region" description="Helical" evidence="8">
    <location>
        <begin position="53"/>
        <end position="72"/>
    </location>
</feature>
<keyword evidence="3" id="KW-1003">Cell membrane</keyword>
<dbReference type="SUPFAM" id="SSF161098">
    <property type="entry name" value="MetI-like"/>
    <property type="match status" value="1"/>
</dbReference>
<evidence type="ECO:0000259" key="9">
    <source>
        <dbReference type="PROSITE" id="PS50928"/>
    </source>
</evidence>
<organism evidence="10 11">
    <name type="scientific">Candidatus Fimiplasma intestinipullorum</name>
    <dbReference type="NCBI Taxonomy" id="2840825"/>
    <lineage>
        <taxon>Bacteria</taxon>
        <taxon>Bacillati</taxon>
        <taxon>Bacillota</taxon>
        <taxon>Clostridia</taxon>
        <taxon>Eubacteriales</taxon>
        <taxon>Candidatus Fimiplasma</taxon>
    </lineage>
</organism>
<dbReference type="CDD" id="cd06261">
    <property type="entry name" value="TM_PBP2"/>
    <property type="match status" value="1"/>
</dbReference>
<feature type="transmembrane region" description="Helical" evidence="8">
    <location>
        <begin position="20"/>
        <end position="41"/>
    </location>
</feature>
<dbReference type="InterPro" id="IPR035906">
    <property type="entry name" value="MetI-like_sf"/>
</dbReference>